<reference evidence="2" key="1">
    <citation type="submission" date="2019-04" db="EMBL/GenBank/DDBJ databases">
        <title>Whole genome sequencing of cave bacteria.</title>
        <authorList>
            <person name="Gan H.M."/>
            <person name="Barton H."/>
            <person name="Savka M.A."/>
        </authorList>
    </citation>
    <scope>NUCLEOTIDE SEQUENCE [LARGE SCALE GENOMIC DNA]</scope>
    <source>
        <strain evidence="2">LC387</strain>
    </source>
</reference>
<dbReference type="EMBL" id="LBIA02000001">
    <property type="protein sequence ID" value="TKT73666.1"/>
    <property type="molecule type" value="Genomic_DNA"/>
</dbReference>
<accession>A0A4U6BSY9</accession>
<dbReference type="RefSeq" id="WP_046830178.1">
    <property type="nucleotide sequence ID" value="NZ_LBIA02000001.1"/>
</dbReference>
<evidence type="ECO:0008006" key="4">
    <source>
        <dbReference type="Google" id="ProtNLM"/>
    </source>
</evidence>
<feature type="transmembrane region" description="Helical" evidence="1">
    <location>
        <begin position="133"/>
        <end position="154"/>
    </location>
</feature>
<keyword evidence="1" id="KW-0472">Membrane</keyword>
<comment type="caution">
    <text evidence="2">The sequence shown here is derived from an EMBL/GenBank/DDBJ whole genome shotgun (WGS) entry which is preliminary data.</text>
</comment>
<feature type="transmembrane region" description="Helical" evidence="1">
    <location>
        <begin position="106"/>
        <end position="127"/>
    </location>
</feature>
<dbReference type="OrthoDB" id="8137755at2"/>
<sequence>MDWGDIAKQVIGLGAPILGTALGGPLGGAAGRILAEVVGASDATPEAVGKALTTSSADQIAQAENVWAEAVRAEAEAVRGSVAETQATIRAELASEDLLQRWWRPLYALELTLECAALWAVLVHEFWTGDMTAINALIGATGLLVSYWGFRFGVLGVYMSGRTREKVCAATGQSTPGVLDKLVKAVVTKK</sequence>
<evidence type="ECO:0000313" key="3">
    <source>
        <dbReference type="Proteomes" id="UP000034832"/>
    </source>
</evidence>
<keyword evidence="1" id="KW-0812">Transmembrane</keyword>
<evidence type="ECO:0000313" key="2">
    <source>
        <dbReference type="EMBL" id="TKT73666.1"/>
    </source>
</evidence>
<protein>
    <recommendedName>
        <fullName evidence="4">Holin of 3TMs, for gene-transfer release</fullName>
    </recommendedName>
</protein>
<proteinExistence type="predicted"/>
<keyword evidence="3" id="KW-1185">Reference proteome</keyword>
<dbReference type="AlphaFoldDB" id="A0A4U6BSY9"/>
<keyword evidence="1" id="KW-1133">Transmembrane helix</keyword>
<organism evidence="2 3">
    <name type="scientific">Afipia massiliensis</name>
    <dbReference type="NCBI Taxonomy" id="211460"/>
    <lineage>
        <taxon>Bacteria</taxon>
        <taxon>Pseudomonadati</taxon>
        <taxon>Pseudomonadota</taxon>
        <taxon>Alphaproteobacteria</taxon>
        <taxon>Hyphomicrobiales</taxon>
        <taxon>Nitrobacteraceae</taxon>
        <taxon>Afipia</taxon>
    </lineage>
</organism>
<dbReference type="STRING" id="211460.YH63_20555"/>
<evidence type="ECO:0000256" key="1">
    <source>
        <dbReference type="SAM" id="Phobius"/>
    </source>
</evidence>
<gene>
    <name evidence="2" type="ORF">YH63_020800</name>
</gene>
<dbReference type="Proteomes" id="UP000034832">
    <property type="component" value="Unassembled WGS sequence"/>
</dbReference>
<name>A0A4U6BSY9_9BRAD</name>